<dbReference type="Proteomes" id="UP000299102">
    <property type="component" value="Unassembled WGS sequence"/>
</dbReference>
<name>A0A4C1V9D8_EUMVA</name>
<keyword evidence="3" id="KW-1185">Reference proteome</keyword>
<evidence type="ECO:0000256" key="1">
    <source>
        <dbReference type="SAM" id="Phobius"/>
    </source>
</evidence>
<dbReference type="AlphaFoldDB" id="A0A4C1V9D8"/>
<keyword evidence="1" id="KW-0812">Transmembrane</keyword>
<evidence type="ECO:0000313" key="2">
    <source>
        <dbReference type="EMBL" id="GBP35150.1"/>
    </source>
</evidence>
<keyword evidence="1" id="KW-1133">Transmembrane helix</keyword>
<evidence type="ECO:0000313" key="3">
    <source>
        <dbReference type="Proteomes" id="UP000299102"/>
    </source>
</evidence>
<sequence length="104" mass="11294">MVAYVNKSHTVVDLVTAPKCRPVNYHILAEFTREVIASAVVYRSFALFALFAVAFANPKPEPQTFVAPASVPVVGYSAYSPVGYAAPYSAVPYGYSAYGAYYVR</sequence>
<feature type="transmembrane region" description="Helical" evidence="1">
    <location>
        <begin position="35"/>
        <end position="56"/>
    </location>
</feature>
<reference evidence="2 3" key="1">
    <citation type="journal article" date="2019" name="Commun. Biol.">
        <title>The bagworm genome reveals a unique fibroin gene that provides high tensile strength.</title>
        <authorList>
            <person name="Kono N."/>
            <person name="Nakamura H."/>
            <person name="Ohtoshi R."/>
            <person name="Tomita M."/>
            <person name="Numata K."/>
            <person name="Arakawa K."/>
        </authorList>
    </citation>
    <scope>NUCLEOTIDE SEQUENCE [LARGE SCALE GENOMIC DNA]</scope>
</reference>
<proteinExistence type="predicted"/>
<dbReference type="EMBL" id="BGZK01000299">
    <property type="protein sequence ID" value="GBP35150.1"/>
    <property type="molecule type" value="Genomic_DNA"/>
</dbReference>
<gene>
    <name evidence="2" type="ORF">EVAR_28349_1</name>
</gene>
<accession>A0A4C1V9D8</accession>
<organism evidence="2 3">
    <name type="scientific">Eumeta variegata</name>
    <name type="common">Bagworm moth</name>
    <name type="synonym">Eumeta japonica</name>
    <dbReference type="NCBI Taxonomy" id="151549"/>
    <lineage>
        <taxon>Eukaryota</taxon>
        <taxon>Metazoa</taxon>
        <taxon>Ecdysozoa</taxon>
        <taxon>Arthropoda</taxon>
        <taxon>Hexapoda</taxon>
        <taxon>Insecta</taxon>
        <taxon>Pterygota</taxon>
        <taxon>Neoptera</taxon>
        <taxon>Endopterygota</taxon>
        <taxon>Lepidoptera</taxon>
        <taxon>Glossata</taxon>
        <taxon>Ditrysia</taxon>
        <taxon>Tineoidea</taxon>
        <taxon>Psychidae</taxon>
        <taxon>Oiketicinae</taxon>
        <taxon>Eumeta</taxon>
    </lineage>
</organism>
<protein>
    <submittedName>
        <fullName evidence="2">Uncharacterized protein</fullName>
    </submittedName>
</protein>
<comment type="caution">
    <text evidence="2">The sequence shown here is derived from an EMBL/GenBank/DDBJ whole genome shotgun (WGS) entry which is preliminary data.</text>
</comment>
<keyword evidence="1" id="KW-0472">Membrane</keyword>